<sequence length="151" mass="16547">MPSDCGFHTPCDSATVAVNENAPALDIIDETFIAVPPSTIASAFADPRSWPLYWPDLVLEVYTDRGDQGLRWTVRGALVGTMEVWLEPVFDGTILHYFLRADLAGERPSPSRLRREADRRARAAKAIALNLKDVLEDGRAPGVAPAVHEGH</sequence>
<gene>
    <name evidence="1" type="ORF">SacxiDRAFT_3691</name>
</gene>
<reference evidence="1 2" key="1">
    <citation type="submission" date="2012-01" db="EMBL/GenBank/DDBJ databases">
        <title>Improved High-Quality Draft sequence of Saccharomonospora xinjiangensis XJ-54.</title>
        <authorList>
            <consortium name="US DOE Joint Genome Institute"/>
            <person name="Lucas S."/>
            <person name="Han J."/>
            <person name="Lapidus A."/>
            <person name="Cheng J.-F."/>
            <person name="Goodwin L."/>
            <person name="Pitluck S."/>
            <person name="Peters L."/>
            <person name="Mikhailova N."/>
            <person name="Teshima H."/>
            <person name="Detter J.C."/>
            <person name="Han C."/>
            <person name="Tapia R."/>
            <person name="Land M."/>
            <person name="Hauser L."/>
            <person name="Kyrpides N."/>
            <person name="Ivanova N."/>
            <person name="Pagani I."/>
            <person name="Brambilla E.-M."/>
            <person name="Klenk H.-P."/>
            <person name="Woyke T."/>
        </authorList>
    </citation>
    <scope>NUCLEOTIDE SEQUENCE [LARGE SCALE GENOMIC DNA]</scope>
    <source>
        <strain evidence="1 2">XJ-54</strain>
    </source>
</reference>
<dbReference type="EMBL" id="JH636049">
    <property type="protein sequence ID" value="EID55884.1"/>
    <property type="molecule type" value="Genomic_DNA"/>
</dbReference>
<evidence type="ECO:0008006" key="3">
    <source>
        <dbReference type="Google" id="ProtNLM"/>
    </source>
</evidence>
<name>I0V6Y1_9PSEU</name>
<dbReference type="STRING" id="882086.SacxiDRAFT_3691"/>
<evidence type="ECO:0000313" key="1">
    <source>
        <dbReference type="EMBL" id="EID55884.1"/>
    </source>
</evidence>
<protein>
    <recommendedName>
        <fullName evidence="3">Polyketide cyclase / dehydrase and lipid transport</fullName>
    </recommendedName>
</protein>
<dbReference type="HOGENOM" id="CLU_1832952_0_0_11"/>
<dbReference type="Proteomes" id="UP000004691">
    <property type="component" value="Unassembled WGS sequence"/>
</dbReference>
<proteinExistence type="predicted"/>
<accession>I0V6Y1</accession>
<dbReference type="eggNOG" id="COG2867">
    <property type="taxonomic scope" value="Bacteria"/>
</dbReference>
<dbReference type="AlphaFoldDB" id="I0V6Y1"/>
<dbReference type="SUPFAM" id="SSF55961">
    <property type="entry name" value="Bet v1-like"/>
    <property type="match status" value="1"/>
</dbReference>
<organism evidence="1 2">
    <name type="scientific">Saccharomonospora xinjiangensis XJ-54</name>
    <dbReference type="NCBI Taxonomy" id="882086"/>
    <lineage>
        <taxon>Bacteria</taxon>
        <taxon>Bacillati</taxon>
        <taxon>Actinomycetota</taxon>
        <taxon>Actinomycetes</taxon>
        <taxon>Pseudonocardiales</taxon>
        <taxon>Pseudonocardiaceae</taxon>
        <taxon>Saccharomonospora</taxon>
    </lineage>
</organism>
<keyword evidence="2" id="KW-1185">Reference proteome</keyword>
<evidence type="ECO:0000313" key="2">
    <source>
        <dbReference type="Proteomes" id="UP000004691"/>
    </source>
</evidence>